<name>A0A9Q1G4E4_SYNKA</name>
<dbReference type="AlphaFoldDB" id="A0A9Q1G4E4"/>
<feature type="region of interest" description="Disordered" evidence="1">
    <location>
        <begin position="23"/>
        <end position="56"/>
    </location>
</feature>
<protein>
    <submittedName>
        <fullName evidence="2">Uncharacterized protein</fullName>
    </submittedName>
</protein>
<reference evidence="2" key="1">
    <citation type="journal article" date="2023" name="Science">
        <title>Genome structures resolve the early diversification of teleost fishes.</title>
        <authorList>
            <person name="Parey E."/>
            <person name="Louis A."/>
            <person name="Montfort J."/>
            <person name="Bouchez O."/>
            <person name="Roques C."/>
            <person name="Iampietro C."/>
            <person name="Lluch J."/>
            <person name="Castinel A."/>
            <person name="Donnadieu C."/>
            <person name="Desvignes T."/>
            <person name="Floi Bucao C."/>
            <person name="Jouanno E."/>
            <person name="Wen M."/>
            <person name="Mejri S."/>
            <person name="Dirks R."/>
            <person name="Jansen H."/>
            <person name="Henkel C."/>
            <person name="Chen W.J."/>
            <person name="Zahm M."/>
            <person name="Cabau C."/>
            <person name="Klopp C."/>
            <person name="Thompson A.W."/>
            <person name="Robinson-Rechavi M."/>
            <person name="Braasch I."/>
            <person name="Lecointre G."/>
            <person name="Bobe J."/>
            <person name="Postlethwait J.H."/>
            <person name="Berthelot C."/>
            <person name="Roest Crollius H."/>
            <person name="Guiguen Y."/>
        </authorList>
    </citation>
    <scope>NUCLEOTIDE SEQUENCE</scope>
    <source>
        <strain evidence="2">WJC10195</strain>
    </source>
</reference>
<feature type="compositionally biased region" description="Polar residues" evidence="1">
    <location>
        <begin position="43"/>
        <end position="53"/>
    </location>
</feature>
<organism evidence="2 3">
    <name type="scientific">Synaphobranchus kaupii</name>
    <name type="common">Kaup's arrowtooth eel</name>
    <dbReference type="NCBI Taxonomy" id="118154"/>
    <lineage>
        <taxon>Eukaryota</taxon>
        <taxon>Metazoa</taxon>
        <taxon>Chordata</taxon>
        <taxon>Craniata</taxon>
        <taxon>Vertebrata</taxon>
        <taxon>Euteleostomi</taxon>
        <taxon>Actinopterygii</taxon>
        <taxon>Neopterygii</taxon>
        <taxon>Teleostei</taxon>
        <taxon>Anguilliformes</taxon>
        <taxon>Synaphobranchidae</taxon>
        <taxon>Synaphobranchus</taxon>
    </lineage>
</organism>
<evidence type="ECO:0000256" key="1">
    <source>
        <dbReference type="SAM" id="MobiDB-lite"/>
    </source>
</evidence>
<dbReference type="Proteomes" id="UP001152622">
    <property type="component" value="Chromosome 2"/>
</dbReference>
<accession>A0A9Q1G4E4</accession>
<keyword evidence="3" id="KW-1185">Reference proteome</keyword>
<sequence>MIPSAELLNFCKCFLNGRQSSCDPSSGERELKRRGSTVPIGNRGNQGQVNGTARSDPCAEGVAAQLYKSIEEQSCGAQVARPRRDASRFLSTAAVNQDRAGFDIRSASLCLHRVMVNVNNHHRGEREHNGVLYG</sequence>
<evidence type="ECO:0000313" key="2">
    <source>
        <dbReference type="EMBL" id="KAJ8374796.1"/>
    </source>
</evidence>
<comment type="caution">
    <text evidence="2">The sequence shown here is derived from an EMBL/GenBank/DDBJ whole genome shotgun (WGS) entry which is preliminary data.</text>
</comment>
<proteinExistence type="predicted"/>
<dbReference type="EMBL" id="JAINUF010000002">
    <property type="protein sequence ID" value="KAJ8374796.1"/>
    <property type="molecule type" value="Genomic_DNA"/>
</dbReference>
<evidence type="ECO:0000313" key="3">
    <source>
        <dbReference type="Proteomes" id="UP001152622"/>
    </source>
</evidence>
<gene>
    <name evidence="2" type="ORF">SKAU_G00053760</name>
</gene>